<dbReference type="EMBL" id="JANCNS010000003">
    <property type="protein sequence ID" value="MCP9201295.1"/>
    <property type="molecule type" value="Genomic_DNA"/>
</dbReference>
<dbReference type="NCBIfam" id="NF041200">
    <property type="entry name" value="mob_BfmA_Nterm"/>
    <property type="match status" value="1"/>
</dbReference>
<dbReference type="AlphaFoldDB" id="A0A9X2RDF1"/>
<evidence type="ECO:0000313" key="2">
    <source>
        <dbReference type="Proteomes" id="UP001155280"/>
    </source>
</evidence>
<comment type="caution">
    <text evidence="1">The sequence shown here is derived from an EMBL/GenBank/DDBJ whole genome shotgun (WGS) entry which is preliminary data.</text>
</comment>
<name>A0A9X2RDF1_9FLAO</name>
<organism evidence="1 2">
    <name type="scientific">Christiangramia oceanisediminis</name>
    <dbReference type="NCBI Taxonomy" id="2920386"/>
    <lineage>
        <taxon>Bacteria</taxon>
        <taxon>Pseudomonadati</taxon>
        <taxon>Bacteroidota</taxon>
        <taxon>Flavobacteriia</taxon>
        <taxon>Flavobacteriales</taxon>
        <taxon>Flavobacteriaceae</taxon>
        <taxon>Christiangramia</taxon>
    </lineage>
</organism>
<reference evidence="1" key="1">
    <citation type="submission" date="2022-07" db="EMBL/GenBank/DDBJ databases">
        <title>Gramela sediminis sp. nov., isolated from deep-sea sediment of the Indian Ocean.</title>
        <authorList>
            <person name="Shi H."/>
        </authorList>
    </citation>
    <scope>NUCLEOTIDE SEQUENCE</scope>
    <source>
        <strain evidence="1">GC03-9</strain>
    </source>
</reference>
<gene>
    <name evidence="1" type="ORF">MKO06_15405</name>
</gene>
<dbReference type="InterPro" id="IPR048012">
    <property type="entry name" value="BfmA-like_N"/>
</dbReference>
<proteinExistence type="predicted"/>
<evidence type="ECO:0000313" key="1">
    <source>
        <dbReference type="EMBL" id="MCP9201295.1"/>
    </source>
</evidence>
<accession>A0A9X2RDF1</accession>
<protein>
    <submittedName>
        <fullName evidence="1">Uncharacterized protein</fullName>
    </submittedName>
</protein>
<sequence length="138" mass="15905">MLEFFEYNNISPSESLGPRMQTLESAITKRINALVAIIRDIEINQTLPTKGMLDALFEGIPNPSTKKLSMSFEKAFENLTVQSPPEQNHPNNTDHHDIRKVLDRMKLVKPPFGRPYWKVSLTNSEIAHLKKKYHVYNN</sequence>
<dbReference type="Proteomes" id="UP001155280">
    <property type="component" value="Unassembled WGS sequence"/>
</dbReference>
<keyword evidence="2" id="KW-1185">Reference proteome</keyword>